<dbReference type="InterPro" id="IPR052746">
    <property type="entry name" value="MlaB_ABC_Transporter"/>
</dbReference>
<dbReference type="InterPro" id="IPR058548">
    <property type="entry name" value="MlaB-like_STAS"/>
</dbReference>
<dbReference type="Proteomes" id="UP001548590">
    <property type="component" value="Unassembled WGS sequence"/>
</dbReference>
<dbReference type="CDD" id="cd07043">
    <property type="entry name" value="STAS_anti-anti-sigma_factors"/>
    <property type="match status" value="1"/>
</dbReference>
<reference evidence="2 3" key="1">
    <citation type="submission" date="2024-07" db="EMBL/GenBank/DDBJ databases">
        <title>Uliginosibacterium paludis KCTC:42655.</title>
        <authorList>
            <person name="Kim M.K."/>
        </authorList>
    </citation>
    <scope>NUCLEOTIDE SEQUENCE [LARGE SCALE GENOMIC DNA]</scope>
    <source>
        <strain evidence="2 3">KCTC 42655</strain>
    </source>
</reference>
<protein>
    <submittedName>
        <fullName evidence="2">STAS domain-containing protein</fullName>
    </submittedName>
</protein>
<dbReference type="Gene3D" id="3.30.750.24">
    <property type="entry name" value="STAS domain"/>
    <property type="match status" value="1"/>
</dbReference>
<dbReference type="PROSITE" id="PS50801">
    <property type="entry name" value="STAS"/>
    <property type="match status" value="1"/>
</dbReference>
<keyword evidence="3" id="KW-1185">Reference proteome</keyword>
<comment type="caution">
    <text evidence="2">The sequence shown here is derived from an EMBL/GenBank/DDBJ whole genome shotgun (WGS) entry which is preliminary data.</text>
</comment>
<dbReference type="PANTHER" id="PTHR35849:SF2">
    <property type="entry name" value="BLR2341 PROTEIN"/>
    <property type="match status" value="1"/>
</dbReference>
<dbReference type="RefSeq" id="WP_345927871.1">
    <property type="nucleotide sequence ID" value="NZ_JBDIVF010000004.1"/>
</dbReference>
<dbReference type="InterPro" id="IPR002645">
    <property type="entry name" value="STAS_dom"/>
</dbReference>
<dbReference type="EMBL" id="JBEWLZ010000006">
    <property type="protein sequence ID" value="MET1490499.1"/>
    <property type="molecule type" value="Genomic_DNA"/>
</dbReference>
<dbReference type="SUPFAM" id="SSF52091">
    <property type="entry name" value="SpoIIaa-like"/>
    <property type="match status" value="1"/>
</dbReference>
<evidence type="ECO:0000313" key="2">
    <source>
        <dbReference type="EMBL" id="MET1490499.1"/>
    </source>
</evidence>
<name>A0ABV2CRG1_9RHOO</name>
<dbReference type="Pfam" id="PF13466">
    <property type="entry name" value="STAS_2"/>
    <property type="match status" value="1"/>
</dbReference>
<dbReference type="PANTHER" id="PTHR35849">
    <property type="entry name" value="BLR2341 PROTEIN"/>
    <property type="match status" value="1"/>
</dbReference>
<feature type="domain" description="STAS" evidence="1">
    <location>
        <begin position="16"/>
        <end position="105"/>
    </location>
</feature>
<evidence type="ECO:0000259" key="1">
    <source>
        <dbReference type="PROSITE" id="PS50801"/>
    </source>
</evidence>
<sequence length="105" mass="11584">MNCFTLVNDESDRVLLAGELTIYAAAELKPRLLDQLHRREALEIDLAGVSELDCAGVQVMLMLQNEARLLGRKLSWSGHSEVVRQQLGTLNLGHAFDAPAALVWS</sequence>
<dbReference type="InterPro" id="IPR036513">
    <property type="entry name" value="STAS_dom_sf"/>
</dbReference>
<organism evidence="2 3">
    <name type="scientific">Uliginosibacterium paludis</name>
    <dbReference type="NCBI Taxonomy" id="1615952"/>
    <lineage>
        <taxon>Bacteria</taxon>
        <taxon>Pseudomonadati</taxon>
        <taxon>Pseudomonadota</taxon>
        <taxon>Betaproteobacteria</taxon>
        <taxon>Rhodocyclales</taxon>
        <taxon>Zoogloeaceae</taxon>
        <taxon>Uliginosibacterium</taxon>
    </lineage>
</organism>
<gene>
    <name evidence="2" type="ORF">ABVT11_11750</name>
</gene>
<evidence type="ECO:0000313" key="3">
    <source>
        <dbReference type="Proteomes" id="UP001548590"/>
    </source>
</evidence>
<proteinExistence type="predicted"/>
<accession>A0ABV2CRG1</accession>